<evidence type="ECO:0000313" key="1">
    <source>
        <dbReference type="EMBL" id="GFS28884.1"/>
    </source>
</evidence>
<comment type="caution">
    <text evidence="1">The sequence shown here is derived from an EMBL/GenBank/DDBJ whole genome shotgun (WGS) entry which is preliminary data.</text>
</comment>
<name>A0A8X6M7A6_NEPPI</name>
<accession>A0A8X6M7A6</accession>
<organism evidence="1 2">
    <name type="scientific">Nephila pilipes</name>
    <name type="common">Giant wood spider</name>
    <name type="synonym">Nephila maculata</name>
    <dbReference type="NCBI Taxonomy" id="299642"/>
    <lineage>
        <taxon>Eukaryota</taxon>
        <taxon>Metazoa</taxon>
        <taxon>Ecdysozoa</taxon>
        <taxon>Arthropoda</taxon>
        <taxon>Chelicerata</taxon>
        <taxon>Arachnida</taxon>
        <taxon>Araneae</taxon>
        <taxon>Araneomorphae</taxon>
        <taxon>Entelegynae</taxon>
        <taxon>Araneoidea</taxon>
        <taxon>Nephilidae</taxon>
        <taxon>Nephila</taxon>
    </lineage>
</organism>
<sequence length="88" mass="9708">MQKNKCSIFQKTESPIQFSADGNIDLKNAKNFSAGYTVGVESKVWESENRSANLSMGASVEQNFARVRGHMFKSKPGITLGASFKVKF</sequence>
<protein>
    <submittedName>
        <fullName evidence="1">Uncharacterized protein</fullName>
    </submittedName>
</protein>
<evidence type="ECO:0000313" key="2">
    <source>
        <dbReference type="Proteomes" id="UP000887013"/>
    </source>
</evidence>
<dbReference type="Proteomes" id="UP000887013">
    <property type="component" value="Unassembled WGS sequence"/>
</dbReference>
<proteinExistence type="predicted"/>
<dbReference type="AlphaFoldDB" id="A0A8X6M7A6"/>
<gene>
    <name evidence="1" type="ORF">NPIL_104311</name>
</gene>
<reference evidence="1" key="1">
    <citation type="submission" date="2020-08" db="EMBL/GenBank/DDBJ databases">
        <title>Multicomponent nature underlies the extraordinary mechanical properties of spider dragline silk.</title>
        <authorList>
            <person name="Kono N."/>
            <person name="Nakamura H."/>
            <person name="Mori M."/>
            <person name="Yoshida Y."/>
            <person name="Ohtoshi R."/>
            <person name="Malay A.D."/>
            <person name="Moran D.A.P."/>
            <person name="Tomita M."/>
            <person name="Numata K."/>
            <person name="Arakawa K."/>
        </authorList>
    </citation>
    <scope>NUCLEOTIDE SEQUENCE</scope>
</reference>
<keyword evidence="2" id="KW-1185">Reference proteome</keyword>
<dbReference type="EMBL" id="BMAW01087296">
    <property type="protein sequence ID" value="GFS28884.1"/>
    <property type="molecule type" value="Genomic_DNA"/>
</dbReference>